<feature type="region of interest" description="Disordered" evidence="12">
    <location>
        <begin position="215"/>
        <end position="302"/>
    </location>
</feature>
<keyword evidence="11" id="KW-0472">Membrane</keyword>
<feature type="compositionally biased region" description="Low complexity" evidence="12">
    <location>
        <begin position="363"/>
        <end position="383"/>
    </location>
</feature>
<feature type="region of interest" description="Disordered" evidence="12">
    <location>
        <begin position="358"/>
        <end position="417"/>
    </location>
</feature>
<feature type="compositionally biased region" description="Basic and acidic residues" evidence="12">
    <location>
        <begin position="258"/>
        <end position="277"/>
    </location>
</feature>
<dbReference type="Pfam" id="PF11711">
    <property type="entry name" value="Tim54"/>
    <property type="match status" value="1"/>
</dbReference>
<keyword evidence="6" id="KW-0999">Mitochondrion inner membrane</keyword>
<dbReference type="AlphaFoldDB" id="A0A2B7WJS1"/>
<keyword evidence="10" id="KW-0496">Mitochondrion</keyword>
<evidence type="ECO:0000313" key="14">
    <source>
        <dbReference type="Proteomes" id="UP000224634"/>
    </source>
</evidence>
<keyword evidence="4" id="KW-0813">Transport</keyword>
<gene>
    <name evidence="13" type="ORF">AJ80_09784</name>
</gene>
<evidence type="ECO:0000256" key="6">
    <source>
        <dbReference type="ARBA" id="ARBA00022792"/>
    </source>
</evidence>
<dbReference type="EMBL" id="PDNA01000345">
    <property type="protein sequence ID" value="PGG96780.1"/>
    <property type="molecule type" value="Genomic_DNA"/>
</dbReference>
<dbReference type="Proteomes" id="UP000224634">
    <property type="component" value="Unassembled WGS sequence"/>
</dbReference>
<organism evidence="13 14">
    <name type="scientific">Polytolypa hystricis (strain UAMH7299)</name>
    <dbReference type="NCBI Taxonomy" id="1447883"/>
    <lineage>
        <taxon>Eukaryota</taxon>
        <taxon>Fungi</taxon>
        <taxon>Dikarya</taxon>
        <taxon>Ascomycota</taxon>
        <taxon>Pezizomycotina</taxon>
        <taxon>Eurotiomycetes</taxon>
        <taxon>Eurotiomycetidae</taxon>
        <taxon>Onygenales</taxon>
        <taxon>Onygenales incertae sedis</taxon>
        <taxon>Polytolypa</taxon>
    </lineage>
</organism>
<evidence type="ECO:0000313" key="13">
    <source>
        <dbReference type="EMBL" id="PGG96780.1"/>
    </source>
</evidence>
<proteinExistence type="inferred from homology"/>
<evidence type="ECO:0000256" key="5">
    <source>
        <dbReference type="ARBA" id="ARBA00022692"/>
    </source>
</evidence>
<evidence type="ECO:0000256" key="1">
    <source>
        <dbReference type="ARBA" id="ARBA00004434"/>
    </source>
</evidence>
<keyword evidence="8" id="KW-1133">Transmembrane helix</keyword>
<dbReference type="GO" id="GO:0005743">
    <property type="term" value="C:mitochondrial inner membrane"/>
    <property type="evidence" value="ECO:0007669"/>
    <property type="project" value="UniProtKB-SubCell"/>
</dbReference>
<evidence type="ECO:0000256" key="3">
    <source>
        <dbReference type="ARBA" id="ARBA00020796"/>
    </source>
</evidence>
<evidence type="ECO:0000256" key="2">
    <source>
        <dbReference type="ARBA" id="ARBA00006355"/>
    </source>
</evidence>
<reference evidence="13 14" key="1">
    <citation type="submission" date="2017-10" db="EMBL/GenBank/DDBJ databases">
        <title>Comparative genomics in systemic dimorphic fungi from Ajellomycetaceae.</title>
        <authorList>
            <person name="Munoz J.F."/>
            <person name="Mcewen J.G."/>
            <person name="Clay O.K."/>
            <person name="Cuomo C.A."/>
        </authorList>
    </citation>
    <scope>NUCLEOTIDE SEQUENCE [LARGE SCALE GENOMIC DNA]</scope>
    <source>
        <strain evidence="13 14">UAMH7299</strain>
    </source>
</reference>
<feature type="region of interest" description="Disordered" evidence="12">
    <location>
        <begin position="1"/>
        <end position="33"/>
    </location>
</feature>
<keyword evidence="14" id="KW-1185">Reference proteome</keyword>
<accession>A0A2B7WJS1</accession>
<evidence type="ECO:0000256" key="12">
    <source>
        <dbReference type="SAM" id="MobiDB-lite"/>
    </source>
</evidence>
<sequence>MAESSSTTPPSQPAAQNAAPKPSAPPKPQNPAFRMMGLPNFRFKLPSRNWLIFLSITGSFTTALLYDRRETRRVQEKWSNLVAHIAKEPIPNNQTRRKLTVIISAPPGDGLRSAREFFKDYVKPVLVSGAMDYEVIEGRKEGEVRAALANKIRKLRRQAGEGAPLDEESDSEALIKHVRNSFGIHDEPVVKGDLVLGRHTWKEYIRGLHEGWLGPLDPPLPPPPPPSPEADTSELPTPEVPAVEGASPDDGSPVAQPEEPKEQKEPEPEKKPEETKKPKVPTPAYIYPSDYPSQPLPPTLPQELNPSLPVPFPHILGFLNTPIRLYRFLTQRYLADQIGHDIAAIVLANSIRPFNTIADAPNPEFTPDESSPSSPDPSSSSTSHTYEQQTVLTPEEKSWHKSVHKKPTSSSTDSTIELPKEREWLDEIVIDPRLNARMRTFYLSPDDEERAKRILAGEEWVLGEEMPAPYPLWKRMWDNYGFGENPEHKSKVVLGNIDDEDA</sequence>
<dbReference type="GO" id="GO:0015031">
    <property type="term" value="P:protein transport"/>
    <property type="evidence" value="ECO:0007669"/>
    <property type="project" value="UniProtKB-KW"/>
</dbReference>
<dbReference type="InterPro" id="IPR021056">
    <property type="entry name" value="Mt_import_IM_translocase_Tim54"/>
</dbReference>
<dbReference type="PANTHER" id="PTHR12358">
    <property type="entry name" value="SPHINGOSINE KINASE"/>
    <property type="match status" value="1"/>
</dbReference>
<evidence type="ECO:0000256" key="10">
    <source>
        <dbReference type="ARBA" id="ARBA00023128"/>
    </source>
</evidence>
<keyword evidence="7" id="KW-0653">Protein transport</keyword>
<protein>
    <recommendedName>
        <fullName evidence="3">Mitochondrial import inner membrane translocase subunit TIM54</fullName>
    </recommendedName>
</protein>
<dbReference type="InterPro" id="IPR050187">
    <property type="entry name" value="Lipid_Phosphate_FormReg"/>
</dbReference>
<evidence type="ECO:0000256" key="7">
    <source>
        <dbReference type="ARBA" id="ARBA00022927"/>
    </source>
</evidence>
<evidence type="ECO:0000256" key="8">
    <source>
        <dbReference type="ARBA" id="ARBA00022989"/>
    </source>
</evidence>
<dbReference type="STRING" id="1447883.A0A2B7WJS1"/>
<comment type="similarity">
    <text evidence="2">Belongs to the TIM54 family.</text>
</comment>
<dbReference type="PANTHER" id="PTHR12358:SF101">
    <property type="entry name" value="MITOCHONDRIAL IMPORT INNER MEMBRANE TRANSLOCASE SUBUNIT TIM54"/>
    <property type="match status" value="1"/>
</dbReference>
<evidence type="ECO:0000256" key="11">
    <source>
        <dbReference type="ARBA" id="ARBA00023136"/>
    </source>
</evidence>
<evidence type="ECO:0000256" key="9">
    <source>
        <dbReference type="ARBA" id="ARBA00023010"/>
    </source>
</evidence>
<feature type="compositionally biased region" description="Low complexity" evidence="12">
    <location>
        <begin position="1"/>
        <end position="21"/>
    </location>
</feature>
<keyword evidence="5" id="KW-0812">Transmembrane</keyword>
<feature type="compositionally biased region" description="Pro residues" evidence="12">
    <location>
        <begin position="216"/>
        <end position="228"/>
    </location>
</feature>
<dbReference type="OrthoDB" id="5598305at2759"/>
<evidence type="ECO:0000256" key="4">
    <source>
        <dbReference type="ARBA" id="ARBA00022448"/>
    </source>
</evidence>
<keyword evidence="9" id="KW-0811">Translocation</keyword>
<name>A0A2B7WJS1_POLH7</name>
<comment type="caution">
    <text evidence="13">The sequence shown here is derived from an EMBL/GenBank/DDBJ whole genome shotgun (WGS) entry which is preliminary data.</text>
</comment>
<comment type="subcellular location">
    <subcellularLocation>
        <location evidence="1">Mitochondrion inner membrane</location>
        <topology evidence="1">Single-pass membrane protein</topology>
    </subcellularLocation>
</comment>